<dbReference type="GO" id="GO:0005694">
    <property type="term" value="C:chromosome"/>
    <property type="evidence" value="ECO:0007669"/>
    <property type="project" value="InterPro"/>
</dbReference>
<evidence type="ECO:0000313" key="2">
    <source>
        <dbReference type="EMBL" id="TWB93078.1"/>
    </source>
</evidence>
<dbReference type="GO" id="GO:0003677">
    <property type="term" value="F:DNA binding"/>
    <property type="evidence" value="ECO:0007669"/>
    <property type="project" value="InterPro"/>
</dbReference>
<dbReference type="RefSeq" id="WP_146990155.1">
    <property type="nucleotide sequence ID" value="NZ_VITY01000011.1"/>
</dbReference>
<dbReference type="AlphaFoldDB" id="A0A560LBY7"/>
<accession>A0A560LBY7</accession>
<protein>
    <submittedName>
        <fullName evidence="2">Uncharacterized protein DUF2220</fullName>
    </submittedName>
</protein>
<sequence length="389" mass="42359">MARRFTDADELLNDLLDRHEGGAASPIAHPDYDAFPSVVAADAFLKQIARAGEVGAVSLGMGRGAKRDQIAHVRLRAADALYRHLGRVPAGQLAQDAGTRLVAGPALDRRLVEVIPSITDAWGRGKSWHGFGSSDVDKLRDGFALAQAILDNKHLDVDYKTFSRRTVGYSKTLEHIEGVVVRLLSGILEFPPGARPREALRTIGLERFAPPLLIAGRIDLDGADLSAISPHYLGITPKEADRISFRALPAYILTIENFASFNRHLLEADPARLGTTMYVGGYPSLATQQALRTIAEMVPEDTPIFHWSDIDADGTWIFHTIERAVGRPIRPHLMSIEIAERLGQVQQKKAAPARCAPDSGIAALAAYLADEDAKTLEQEELDPGLPVVR</sequence>
<evidence type="ECO:0000259" key="1">
    <source>
        <dbReference type="Pfam" id="PF09983"/>
    </source>
</evidence>
<name>A0A560LBY7_9BRAD</name>
<evidence type="ECO:0000313" key="3">
    <source>
        <dbReference type="Proteomes" id="UP000321304"/>
    </source>
</evidence>
<feature type="domain" description="Wadjet protein JetD C-terminal" evidence="1">
    <location>
        <begin position="246"/>
        <end position="381"/>
    </location>
</feature>
<dbReference type="Proteomes" id="UP000321304">
    <property type="component" value="Unassembled WGS sequence"/>
</dbReference>
<dbReference type="InterPro" id="IPR024534">
    <property type="entry name" value="JetD_C"/>
</dbReference>
<dbReference type="Gene3D" id="3.40.1360.10">
    <property type="match status" value="1"/>
</dbReference>
<dbReference type="Pfam" id="PF09983">
    <property type="entry name" value="JetD_C"/>
    <property type="match status" value="1"/>
</dbReference>
<dbReference type="EMBL" id="VITY01000011">
    <property type="protein sequence ID" value="TWB93078.1"/>
    <property type="molecule type" value="Genomic_DNA"/>
</dbReference>
<dbReference type="SUPFAM" id="SSF56726">
    <property type="entry name" value="DNA topoisomerase IV, alpha subunit"/>
    <property type="match status" value="1"/>
</dbReference>
<keyword evidence="3" id="KW-1185">Reference proteome</keyword>
<organism evidence="2 3">
    <name type="scientific">Bradyrhizobium macuxiense</name>
    <dbReference type="NCBI Taxonomy" id="1755647"/>
    <lineage>
        <taxon>Bacteria</taxon>
        <taxon>Pseudomonadati</taxon>
        <taxon>Pseudomonadota</taxon>
        <taxon>Alphaproteobacteria</taxon>
        <taxon>Hyphomicrobiales</taxon>
        <taxon>Nitrobacteraceae</taxon>
        <taxon>Bradyrhizobium</taxon>
    </lineage>
</organism>
<dbReference type="InterPro" id="IPR036078">
    <property type="entry name" value="Spo11/TopoVI_A_sf"/>
</dbReference>
<proteinExistence type="predicted"/>
<comment type="caution">
    <text evidence="2">The sequence shown here is derived from an EMBL/GenBank/DDBJ whole genome shotgun (WGS) entry which is preliminary data.</text>
</comment>
<gene>
    <name evidence="2" type="ORF">FBZ93_111117</name>
</gene>
<reference evidence="2 3" key="1">
    <citation type="submission" date="2019-06" db="EMBL/GenBank/DDBJ databases">
        <title>Genomic Encyclopedia of Type Strains, Phase IV (KMG-V): Genome sequencing to study the core and pangenomes of soil and plant-associated prokaryotes.</title>
        <authorList>
            <person name="Whitman W."/>
        </authorList>
    </citation>
    <scope>NUCLEOTIDE SEQUENCE [LARGE SCALE GENOMIC DNA]</scope>
    <source>
        <strain evidence="2 3">BR 10355</strain>
    </source>
</reference>
<dbReference type="OrthoDB" id="186173at2"/>